<keyword evidence="4" id="KW-1185">Reference proteome</keyword>
<dbReference type="Proteomes" id="UP001152803">
    <property type="component" value="Unassembled WGS sequence"/>
</dbReference>
<dbReference type="AlphaFoldDB" id="A0A9Q1E1K5"/>
<organism evidence="3 4">
    <name type="scientific">Conger conger</name>
    <name type="common">Conger eel</name>
    <name type="synonym">Muraena conger</name>
    <dbReference type="NCBI Taxonomy" id="82655"/>
    <lineage>
        <taxon>Eukaryota</taxon>
        <taxon>Metazoa</taxon>
        <taxon>Chordata</taxon>
        <taxon>Craniata</taxon>
        <taxon>Vertebrata</taxon>
        <taxon>Euteleostomi</taxon>
        <taxon>Actinopterygii</taxon>
        <taxon>Neopterygii</taxon>
        <taxon>Teleostei</taxon>
        <taxon>Anguilliformes</taxon>
        <taxon>Congridae</taxon>
        <taxon>Conger</taxon>
    </lineage>
</organism>
<evidence type="ECO:0000256" key="2">
    <source>
        <dbReference type="SAM" id="SignalP"/>
    </source>
</evidence>
<keyword evidence="2" id="KW-0732">Signal</keyword>
<feature type="signal peptide" evidence="2">
    <location>
        <begin position="1"/>
        <end position="24"/>
    </location>
</feature>
<accession>A0A9Q1E1K5</accession>
<dbReference type="OrthoDB" id="10551709at2759"/>
<dbReference type="EMBL" id="JAFJMO010000001">
    <property type="protein sequence ID" value="KAJ8287942.1"/>
    <property type="molecule type" value="Genomic_DNA"/>
</dbReference>
<dbReference type="PROSITE" id="PS51257">
    <property type="entry name" value="PROKAR_LIPOPROTEIN"/>
    <property type="match status" value="1"/>
</dbReference>
<evidence type="ECO:0000313" key="3">
    <source>
        <dbReference type="EMBL" id="KAJ8287942.1"/>
    </source>
</evidence>
<comment type="caution">
    <text evidence="3">The sequence shown here is derived from an EMBL/GenBank/DDBJ whole genome shotgun (WGS) entry which is preliminary data.</text>
</comment>
<name>A0A9Q1E1K5_CONCO</name>
<feature type="chain" id="PRO_5040162056" evidence="2">
    <location>
        <begin position="25"/>
        <end position="181"/>
    </location>
</feature>
<protein>
    <submittedName>
        <fullName evidence="3">Uncharacterized protein</fullName>
    </submittedName>
</protein>
<proteinExistence type="predicted"/>
<gene>
    <name evidence="3" type="ORF">COCON_G00006010</name>
</gene>
<keyword evidence="1" id="KW-1133">Transmembrane helix</keyword>
<reference evidence="3" key="1">
    <citation type="journal article" date="2023" name="Science">
        <title>Genome structures resolve the early diversification of teleost fishes.</title>
        <authorList>
            <person name="Parey E."/>
            <person name="Louis A."/>
            <person name="Montfort J."/>
            <person name="Bouchez O."/>
            <person name="Roques C."/>
            <person name="Iampietro C."/>
            <person name="Lluch J."/>
            <person name="Castinel A."/>
            <person name="Donnadieu C."/>
            <person name="Desvignes T."/>
            <person name="Floi Bucao C."/>
            <person name="Jouanno E."/>
            <person name="Wen M."/>
            <person name="Mejri S."/>
            <person name="Dirks R."/>
            <person name="Jansen H."/>
            <person name="Henkel C."/>
            <person name="Chen W.J."/>
            <person name="Zahm M."/>
            <person name="Cabau C."/>
            <person name="Klopp C."/>
            <person name="Thompson A.W."/>
            <person name="Robinson-Rechavi M."/>
            <person name="Braasch I."/>
            <person name="Lecointre G."/>
            <person name="Bobe J."/>
            <person name="Postlethwait J.H."/>
            <person name="Berthelot C."/>
            <person name="Roest Crollius H."/>
            <person name="Guiguen Y."/>
        </authorList>
    </citation>
    <scope>NUCLEOTIDE SEQUENCE</scope>
    <source>
        <strain evidence="3">Concon-B</strain>
    </source>
</reference>
<evidence type="ECO:0000256" key="1">
    <source>
        <dbReference type="SAM" id="Phobius"/>
    </source>
</evidence>
<keyword evidence="1" id="KW-0472">Membrane</keyword>
<keyword evidence="1" id="KW-0812">Transmembrane</keyword>
<feature type="transmembrane region" description="Helical" evidence="1">
    <location>
        <begin position="140"/>
        <end position="166"/>
    </location>
</feature>
<sequence length="181" mass="19416">MCLTYKVRVLCMLAGLLSCCIVHGRECQCFKHANGSASYYLSGKLESTNCSTLWSANGTVISWKDGTGEDHAGEVLAHDSKAMLLKICREDLQYKEECPGSGVVKYVPCSCKCIIRDAGHMKRKTTEALGPEGGSSRSHIAVIVALIVASIVAFVIAILITVYGLVCRSGAPRRGAAQFLV</sequence>
<evidence type="ECO:0000313" key="4">
    <source>
        <dbReference type="Proteomes" id="UP001152803"/>
    </source>
</evidence>